<feature type="compositionally biased region" description="Basic and acidic residues" evidence="1">
    <location>
        <begin position="121"/>
        <end position="131"/>
    </location>
</feature>
<evidence type="ECO:0000313" key="2">
    <source>
        <dbReference type="EMBL" id="GEQ49273.1"/>
    </source>
</evidence>
<feature type="region of interest" description="Disordered" evidence="1">
    <location>
        <begin position="23"/>
        <end position="131"/>
    </location>
</feature>
<evidence type="ECO:0000313" key="3">
    <source>
        <dbReference type="EMBL" id="GEQ53757.1"/>
    </source>
</evidence>
<comment type="caution">
    <text evidence="3">The sequence shown here is derived from an EMBL/GenBank/DDBJ whole genome shotgun (WGS) entry which is preliminary data.</text>
</comment>
<feature type="compositionally biased region" description="Basic and acidic residues" evidence="1">
    <location>
        <begin position="83"/>
        <end position="103"/>
    </location>
</feature>
<dbReference type="RefSeq" id="WP_202583912.1">
    <property type="nucleotide sequence ID" value="NZ_BKBO01000015.1"/>
</dbReference>
<evidence type="ECO:0000313" key="4">
    <source>
        <dbReference type="Proteomes" id="UP000886597"/>
    </source>
</evidence>
<feature type="compositionally biased region" description="Basic residues" evidence="1">
    <location>
        <begin position="58"/>
        <end position="69"/>
    </location>
</feature>
<accession>A0AAN4UAJ8</accession>
<proteinExistence type="predicted"/>
<gene>
    <name evidence="2" type="ORF">TK11N_11250</name>
    <name evidence="3" type="ORF">TK2N_06010</name>
</gene>
<dbReference type="Proteomes" id="UP000886607">
    <property type="component" value="Unassembled WGS sequence"/>
</dbReference>
<dbReference type="EMBL" id="BKBQ01000007">
    <property type="protein sequence ID" value="GEQ53757.1"/>
    <property type="molecule type" value="Genomic_DNA"/>
</dbReference>
<sequence>MEGIDQIKRRNVRFPVFSDETGVKLQTEKKHPPYSNDENWILTEENDAPLTKRVLKENKKKRGLRRSKKVSQEKTGLTIPEQNELKEHRKHLPDYSTDRDTGGKKLSLSDTRKYTAAKVKRPAEPLKGDKARRSYFAPKYVPASMNADEKEKKNSERELLRSLKKPSDDYLMFDTDFASSQEEKDNGLRIHKFDREDLSEGNQERTKKRKQGILNRSLKGMIEEDTNDLEENGYFREED</sequence>
<organism evidence="3 4">
    <name type="scientific">Tetragenococcus koreensis</name>
    <dbReference type="NCBI Taxonomy" id="290335"/>
    <lineage>
        <taxon>Bacteria</taxon>
        <taxon>Bacillati</taxon>
        <taxon>Bacillota</taxon>
        <taxon>Bacilli</taxon>
        <taxon>Lactobacillales</taxon>
        <taxon>Enterococcaceae</taxon>
        <taxon>Tetragenococcus</taxon>
    </lineage>
</organism>
<dbReference type="Proteomes" id="UP000886597">
    <property type="component" value="Unassembled WGS sequence"/>
</dbReference>
<protein>
    <submittedName>
        <fullName evidence="3">Uncharacterized protein</fullName>
    </submittedName>
</protein>
<reference evidence="3" key="1">
    <citation type="submission" date="2019-08" db="EMBL/GenBank/DDBJ databases">
        <authorList>
            <person name="Ishikawa M."/>
            <person name="Suzuki T."/>
            <person name="Matsutani M."/>
        </authorList>
    </citation>
    <scope>NUCLEOTIDE SEQUENCE</scope>
    <source>
        <strain evidence="3">7C1</strain>
        <strain evidence="2">8C4</strain>
    </source>
</reference>
<feature type="region of interest" description="Disordered" evidence="1">
    <location>
        <begin position="181"/>
        <end position="213"/>
    </location>
</feature>
<dbReference type="AlphaFoldDB" id="A0AAN4UAJ8"/>
<evidence type="ECO:0000313" key="5">
    <source>
        <dbReference type="Proteomes" id="UP000886607"/>
    </source>
</evidence>
<reference evidence="3" key="2">
    <citation type="journal article" date="2020" name="Int. Dairy J.">
        <title>Lactic acid bacterial diversity in Brie cheese focusing on salt concentration and pH of isolation medium and characterisation of halophilic and alkaliphilic lactic acid bacterial isolates.</title>
        <authorList>
            <person name="Unno R."/>
            <person name="Matsutani M."/>
            <person name="Suzuki T."/>
            <person name="Kodama K."/>
            <person name="Matsushita H."/>
            <person name="Yamasato K."/>
            <person name="Koizumi Y."/>
            <person name="Ishikawa M."/>
        </authorList>
    </citation>
    <scope>NUCLEOTIDE SEQUENCE</scope>
    <source>
        <strain evidence="3">7C1</strain>
        <strain evidence="2">8C4</strain>
    </source>
</reference>
<dbReference type="EMBL" id="BKBO01000015">
    <property type="protein sequence ID" value="GEQ49273.1"/>
    <property type="molecule type" value="Genomic_DNA"/>
</dbReference>
<keyword evidence="5" id="KW-1185">Reference proteome</keyword>
<feature type="compositionally biased region" description="Basic and acidic residues" evidence="1">
    <location>
        <begin position="181"/>
        <end position="205"/>
    </location>
</feature>
<name>A0AAN4UAJ8_9ENTE</name>
<evidence type="ECO:0000256" key="1">
    <source>
        <dbReference type="SAM" id="MobiDB-lite"/>
    </source>
</evidence>